<feature type="compositionally biased region" description="Polar residues" evidence="1">
    <location>
        <begin position="144"/>
        <end position="173"/>
    </location>
</feature>
<feature type="compositionally biased region" description="Polar residues" evidence="1">
    <location>
        <begin position="106"/>
        <end position="116"/>
    </location>
</feature>
<dbReference type="PROSITE" id="PS01159">
    <property type="entry name" value="WW_DOMAIN_1"/>
    <property type="match status" value="1"/>
</dbReference>
<evidence type="ECO:0000256" key="1">
    <source>
        <dbReference type="SAM" id="MobiDB-lite"/>
    </source>
</evidence>
<keyword evidence="4" id="KW-1185">Reference proteome</keyword>
<reference evidence="3 4" key="1">
    <citation type="journal article" date="2023" name="IMA Fungus">
        <title>Comparative genomic study of the Penicillium genus elucidates a diverse pangenome and 15 lateral gene transfer events.</title>
        <authorList>
            <person name="Petersen C."/>
            <person name="Sorensen T."/>
            <person name="Nielsen M.R."/>
            <person name="Sondergaard T.E."/>
            <person name="Sorensen J.L."/>
            <person name="Fitzpatrick D.A."/>
            <person name="Frisvad J.C."/>
            <person name="Nielsen K.L."/>
        </authorList>
    </citation>
    <scope>NUCLEOTIDE SEQUENCE [LARGE SCALE GENOMIC DNA]</scope>
    <source>
        <strain evidence="3 4">IBT 29057</strain>
    </source>
</reference>
<dbReference type="PROSITE" id="PS50020">
    <property type="entry name" value="WW_DOMAIN_2"/>
    <property type="match status" value="1"/>
</dbReference>
<organism evidence="3 4">
    <name type="scientific">Penicillium hetheringtonii</name>
    <dbReference type="NCBI Taxonomy" id="911720"/>
    <lineage>
        <taxon>Eukaryota</taxon>
        <taxon>Fungi</taxon>
        <taxon>Dikarya</taxon>
        <taxon>Ascomycota</taxon>
        <taxon>Pezizomycotina</taxon>
        <taxon>Eurotiomycetes</taxon>
        <taxon>Eurotiomycetidae</taxon>
        <taxon>Eurotiales</taxon>
        <taxon>Aspergillaceae</taxon>
        <taxon>Penicillium</taxon>
    </lineage>
</organism>
<accession>A0AAD6DR74</accession>
<feature type="region of interest" description="Disordered" evidence="1">
    <location>
        <begin position="432"/>
        <end position="454"/>
    </location>
</feature>
<dbReference type="Gene3D" id="2.20.70.10">
    <property type="match status" value="1"/>
</dbReference>
<feature type="compositionally biased region" description="Low complexity" evidence="1">
    <location>
        <begin position="49"/>
        <end position="68"/>
    </location>
</feature>
<feature type="compositionally biased region" description="Polar residues" evidence="1">
    <location>
        <begin position="335"/>
        <end position="362"/>
    </location>
</feature>
<sequence>MAQEAPADTAGPSSPPPQLPDGWLPQWEGVQRKWYFVQRATGKSQWEIPTEPVVLTPSTTPTSIGTGPTYPPSRPSTNSPQVAGPGSTLEGRFEPVGINARAPSSLDGQLNGQLDQSIYGPSATADWFPSQAPHQIPHGFNQHAVPSQNHYGSQPYQDHGSGSSTNYPTQGNFESDPRQQPLAGGSSGMPWGGSTAATHLHAGGYTQQPHGSDLGFIPSPHHSQHLSNNEGSNMAQTNLLNRGAIPPPEPQWHPSQSLGSNAPPDPAFTGSSSTIPQQLYRSYPTPHTVGESPNEFISRSSQSSNPSQPGSDFTFSREIGQSIHGSLPIHPPHDMSNTSNRTVQSMSRSHSQQFGALPPQTSQYSDVTIQPSRGYQQYPPPLFNQYQAANMSRTQSGTSYGPIDYSAPVTNSGAGEYQNPLVKAGMHQYLPSSQHVGYSQGGSPSAGYRELATK</sequence>
<feature type="compositionally biased region" description="Polar residues" evidence="1">
    <location>
        <begin position="225"/>
        <end position="240"/>
    </location>
</feature>
<dbReference type="InterPro" id="IPR001202">
    <property type="entry name" value="WW_dom"/>
</dbReference>
<dbReference type="EMBL" id="JAQJAC010000003">
    <property type="protein sequence ID" value="KAJ5591095.1"/>
    <property type="molecule type" value="Genomic_DNA"/>
</dbReference>
<dbReference type="InterPro" id="IPR036020">
    <property type="entry name" value="WW_dom_sf"/>
</dbReference>
<gene>
    <name evidence="3" type="ORF">N7450_005067</name>
</gene>
<feature type="compositionally biased region" description="Polar residues" evidence="1">
    <location>
        <begin position="269"/>
        <end position="280"/>
    </location>
</feature>
<protein>
    <recommendedName>
        <fullName evidence="2">WW domain-containing protein</fullName>
    </recommendedName>
</protein>
<dbReference type="AlphaFoldDB" id="A0AAD6DR74"/>
<feature type="compositionally biased region" description="Polar residues" evidence="1">
    <location>
        <begin position="432"/>
        <end position="443"/>
    </location>
</feature>
<evidence type="ECO:0000259" key="2">
    <source>
        <dbReference type="PROSITE" id="PS50020"/>
    </source>
</evidence>
<evidence type="ECO:0000313" key="3">
    <source>
        <dbReference type="EMBL" id="KAJ5591095.1"/>
    </source>
</evidence>
<comment type="caution">
    <text evidence="3">The sequence shown here is derived from an EMBL/GenBank/DDBJ whole genome shotgun (WGS) entry which is preliminary data.</text>
</comment>
<dbReference type="SUPFAM" id="SSF51045">
    <property type="entry name" value="WW domain"/>
    <property type="match status" value="1"/>
</dbReference>
<feature type="region of interest" description="Disordered" evidence="1">
    <location>
        <begin position="1"/>
        <end position="25"/>
    </location>
</feature>
<evidence type="ECO:0000313" key="4">
    <source>
        <dbReference type="Proteomes" id="UP001216150"/>
    </source>
</evidence>
<feature type="region of interest" description="Disordered" evidence="1">
    <location>
        <begin position="48"/>
        <end position="362"/>
    </location>
</feature>
<feature type="compositionally biased region" description="Low complexity" evidence="1">
    <location>
        <begin position="298"/>
        <end position="311"/>
    </location>
</feature>
<name>A0AAD6DR74_9EURO</name>
<feature type="domain" description="WW" evidence="2">
    <location>
        <begin position="17"/>
        <end position="51"/>
    </location>
</feature>
<proteinExistence type="predicted"/>
<dbReference type="Proteomes" id="UP001216150">
    <property type="component" value="Unassembled WGS sequence"/>
</dbReference>